<dbReference type="EMBL" id="JAMZEJ010000003">
    <property type="protein sequence ID" value="MCQ8240366.1"/>
    <property type="molecule type" value="Genomic_DNA"/>
</dbReference>
<dbReference type="RefSeq" id="WP_422919094.1">
    <property type="nucleotide sequence ID" value="NZ_JAMZEJ010000003.1"/>
</dbReference>
<feature type="region of interest" description="Disordered" evidence="1">
    <location>
        <begin position="320"/>
        <end position="348"/>
    </location>
</feature>
<accession>A0ABT1VVJ9</accession>
<feature type="compositionally biased region" description="Low complexity" evidence="1">
    <location>
        <begin position="339"/>
        <end position="348"/>
    </location>
</feature>
<proteinExistence type="predicted"/>
<evidence type="ECO:0000256" key="1">
    <source>
        <dbReference type="SAM" id="MobiDB-lite"/>
    </source>
</evidence>
<protein>
    <recommendedName>
        <fullName evidence="4">DUF2169 domain-containing protein</fullName>
    </recommendedName>
</protein>
<comment type="caution">
    <text evidence="2">The sequence shown here is derived from an EMBL/GenBank/DDBJ whole genome shotgun (WGS) entry which is preliminary data.</text>
</comment>
<reference evidence="2 3" key="1">
    <citation type="submission" date="2022-06" db="EMBL/GenBank/DDBJ databases">
        <title>Rhizosaccharibacter gen. nov. sp. nov. KSS12, endophytic bacteria isolated from sugarcane.</title>
        <authorList>
            <person name="Pitiwittayakul N."/>
        </authorList>
    </citation>
    <scope>NUCLEOTIDE SEQUENCE [LARGE SCALE GENOMIC DNA]</scope>
    <source>
        <strain evidence="2 3">KSS12</strain>
    </source>
</reference>
<dbReference type="Proteomes" id="UP001524547">
    <property type="component" value="Unassembled WGS sequence"/>
</dbReference>
<keyword evidence="3" id="KW-1185">Reference proteome</keyword>
<sequence length="510" mass="54486">MTESWLFSHEDWSERWSRAGAAFDRVECDGRILRPGRDDLSALLPKRGDRCDCCSGPMPAGFGFCPDCGARLRPIALQYAPSQGAPNAAPAPGLEPGPFRLHAPAAEAMQLPPGQRLAFAVGGEPGRLLCIDRDNGGVHLFDPLAGYWRRCFGLGAGVGEVPGWSAAATALGVCVPLPDAIGMVELRFGPEPRLSRNPLPGGGCVGGAGLFNGEMLVPVRDGSSLRLARRRPVRGDEWRFDTVVGAPTGPWGLEAPMATALGIGWPGAGGMLLLSASDEPGLAAAPVWHPWPEGFEPLPGWRPFVDRGEATWCFGRARHRDAQDRGAQDRGAQDGGAQDGRAPDGGPRRFAFARMAAAAGQRETRLLDGPVLPAGRLCCRLNEVRTAPWHERSPYNREYPGRDTAFLLPVLSLGPDRSVLLAVEGRDRLAAFAESAGPGVERVPLGAGVRMRQDDALLDLGVPLELEAPSQVACFVFGHHLHLYDARENRCWRWTLQTPASPGGDNGADG</sequence>
<gene>
    <name evidence="2" type="ORF">NFI88_05845</name>
</gene>
<name>A0ABT1VVJ9_9PROT</name>
<evidence type="ECO:0000313" key="3">
    <source>
        <dbReference type="Proteomes" id="UP001524547"/>
    </source>
</evidence>
<evidence type="ECO:0008006" key="4">
    <source>
        <dbReference type="Google" id="ProtNLM"/>
    </source>
</evidence>
<evidence type="ECO:0000313" key="2">
    <source>
        <dbReference type="EMBL" id="MCQ8240366.1"/>
    </source>
</evidence>
<feature type="compositionally biased region" description="Basic and acidic residues" evidence="1">
    <location>
        <begin position="320"/>
        <end position="332"/>
    </location>
</feature>
<organism evidence="2 3">
    <name type="scientific">Rhizosaccharibacter radicis</name>
    <dbReference type="NCBI Taxonomy" id="2782605"/>
    <lineage>
        <taxon>Bacteria</taxon>
        <taxon>Pseudomonadati</taxon>
        <taxon>Pseudomonadota</taxon>
        <taxon>Alphaproteobacteria</taxon>
        <taxon>Acetobacterales</taxon>
        <taxon>Acetobacteraceae</taxon>
        <taxon>Rhizosaccharibacter</taxon>
    </lineage>
</organism>